<dbReference type="InterPro" id="IPR000873">
    <property type="entry name" value="AMP-dep_synth/lig_dom"/>
</dbReference>
<name>A0A1J4MIZ2_9CRYT</name>
<feature type="domain" description="AMP-binding enzyme C-terminal" evidence="7">
    <location>
        <begin position="586"/>
        <end position="672"/>
    </location>
</feature>
<comment type="catalytic activity">
    <reaction evidence="5">
        <text>acetate + ATP + CoA = acetyl-CoA + AMP + diphosphate</text>
        <dbReference type="Rhea" id="RHEA:23176"/>
        <dbReference type="ChEBI" id="CHEBI:30089"/>
        <dbReference type="ChEBI" id="CHEBI:30616"/>
        <dbReference type="ChEBI" id="CHEBI:33019"/>
        <dbReference type="ChEBI" id="CHEBI:57287"/>
        <dbReference type="ChEBI" id="CHEBI:57288"/>
        <dbReference type="ChEBI" id="CHEBI:456215"/>
        <dbReference type="EC" id="6.2.1.1"/>
    </reaction>
</comment>
<dbReference type="GO" id="GO:0005524">
    <property type="term" value="F:ATP binding"/>
    <property type="evidence" value="ECO:0007669"/>
    <property type="project" value="UniProtKB-UniRule"/>
</dbReference>
<dbReference type="InterPro" id="IPR042099">
    <property type="entry name" value="ANL_N_sf"/>
</dbReference>
<dbReference type="FunFam" id="3.40.50.12780:FF:000001">
    <property type="entry name" value="Acetyl-coenzyme A synthetase"/>
    <property type="match status" value="1"/>
</dbReference>
<evidence type="ECO:0000259" key="6">
    <source>
        <dbReference type="Pfam" id="PF00501"/>
    </source>
</evidence>
<dbReference type="Proteomes" id="UP000186804">
    <property type="component" value="Unassembled WGS sequence"/>
</dbReference>
<organism evidence="9 10">
    <name type="scientific">Cryptosporidium andersoni</name>
    <dbReference type="NCBI Taxonomy" id="117008"/>
    <lineage>
        <taxon>Eukaryota</taxon>
        <taxon>Sar</taxon>
        <taxon>Alveolata</taxon>
        <taxon>Apicomplexa</taxon>
        <taxon>Conoidasida</taxon>
        <taxon>Coccidia</taxon>
        <taxon>Eucoccidiorida</taxon>
        <taxon>Eimeriorina</taxon>
        <taxon>Cryptosporidiidae</taxon>
        <taxon>Cryptosporidium</taxon>
    </lineage>
</organism>
<evidence type="ECO:0000256" key="2">
    <source>
        <dbReference type="ARBA" id="ARBA00022598"/>
    </source>
</evidence>
<keyword evidence="3 5" id="KW-0547">Nucleotide-binding</keyword>
<evidence type="ECO:0000256" key="1">
    <source>
        <dbReference type="ARBA" id="ARBA00006432"/>
    </source>
</evidence>
<dbReference type="InterPro" id="IPR032387">
    <property type="entry name" value="ACAS_N"/>
</dbReference>
<keyword evidence="4 5" id="KW-0067">ATP-binding</keyword>
<evidence type="ECO:0000259" key="7">
    <source>
        <dbReference type="Pfam" id="PF13193"/>
    </source>
</evidence>
<dbReference type="RefSeq" id="XP_067067247.1">
    <property type="nucleotide sequence ID" value="XM_067211980.1"/>
</dbReference>
<comment type="similarity">
    <text evidence="1 5">Belongs to the ATP-dependent AMP-binding enzyme family.</text>
</comment>
<evidence type="ECO:0000256" key="3">
    <source>
        <dbReference type="ARBA" id="ARBA00022741"/>
    </source>
</evidence>
<comment type="caution">
    <text evidence="9">The sequence shown here is derived from an EMBL/GenBank/DDBJ whole genome shotgun (WGS) entry which is preliminary data.</text>
</comment>
<dbReference type="Gene3D" id="3.40.50.12780">
    <property type="entry name" value="N-terminal domain of ligase-like"/>
    <property type="match status" value="1"/>
</dbReference>
<dbReference type="AlphaFoldDB" id="A0A1J4MIZ2"/>
<dbReference type="Pfam" id="PF00501">
    <property type="entry name" value="AMP-binding"/>
    <property type="match status" value="1"/>
</dbReference>
<evidence type="ECO:0000256" key="5">
    <source>
        <dbReference type="RuleBase" id="RU361147"/>
    </source>
</evidence>
<evidence type="ECO:0000313" key="10">
    <source>
        <dbReference type="Proteomes" id="UP000186804"/>
    </source>
</evidence>
<dbReference type="SUPFAM" id="SSF56801">
    <property type="entry name" value="Acetyl-CoA synthetase-like"/>
    <property type="match status" value="1"/>
</dbReference>
<evidence type="ECO:0000313" key="9">
    <source>
        <dbReference type="EMBL" id="OII74166.1"/>
    </source>
</evidence>
<proteinExistence type="inferred from homology"/>
<keyword evidence="2 5" id="KW-0436">Ligase</keyword>
<dbReference type="PANTHER" id="PTHR24095">
    <property type="entry name" value="ACETYL-COENZYME A SYNTHETASE"/>
    <property type="match status" value="1"/>
</dbReference>
<dbReference type="Gene3D" id="3.30.300.30">
    <property type="match status" value="1"/>
</dbReference>
<dbReference type="EMBL" id="LRBS01000099">
    <property type="protein sequence ID" value="OII74166.1"/>
    <property type="molecule type" value="Genomic_DNA"/>
</dbReference>
<protein>
    <recommendedName>
        <fullName evidence="5">Acetyl-coenzyme A synthetase</fullName>
        <ecNumber evidence="5">6.2.1.1</ecNumber>
    </recommendedName>
</protein>
<dbReference type="NCBIfam" id="NF001208">
    <property type="entry name" value="PRK00174.1"/>
    <property type="match status" value="1"/>
</dbReference>
<dbReference type="InterPro" id="IPR045851">
    <property type="entry name" value="AMP-bd_C_sf"/>
</dbReference>
<dbReference type="Pfam" id="PF13193">
    <property type="entry name" value="AMP-binding_C"/>
    <property type="match status" value="1"/>
</dbReference>
<dbReference type="GeneID" id="92365931"/>
<dbReference type="GO" id="GO:0019427">
    <property type="term" value="P:acetyl-CoA biosynthetic process from acetate"/>
    <property type="evidence" value="ECO:0007669"/>
    <property type="project" value="InterPro"/>
</dbReference>
<dbReference type="VEuPathDB" id="CryptoDB:cand_017460"/>
<keyword evidence="10" id="KW-1185">Reference proteome</keyword>
<dbReference type="InterPro" id="IPR020845">
    <property type="entry name" value="AMP-binding_CS"/>
</dbReference>
<feature type="domain" description="AMP-dependent synthetase/ligase" evidence="6">
    <location>
        <begin position="139"/>
        <end position="528"/>
    </location>
</feature>
<evidence type="ECO:0000259" key="8">
    <source>
        <dbReference type="Pfam" id="PF16177"/>
    </source>
</evidence>
<dbReference type="GO" id="GO:0016208">
    <property type="term" value="F:AMP binding"/>
    <property type="evidence" value="ECO:0007669"/>
    <property type="project" value="InterPro"/>
</dbReference>
<feature type="domain" description="Acetyl-coenzyme A synthetase N-terminal" evidence="8">
    <location>
        <begin position="80"/>
        <end position="137"/>
    </location>
</feature>
<dbReference type="GO" id="GO:0003987">
    <property type="term" value="F:acetate-CoA ligase activity"/>
    <property type="evidence" value="ECO:0007669"/>
    <property type="project" value="UniProtKB-UniRule"/>
</dbReference>
<dbReference type="OrthoDB" id="1706066at2759"/>
<dbReference type="InterPro" id="IPR011904">
    <property type="entry name" value="Ac_CoA_lig"/>
</dbReference>
<dbReference type="Pfam" id="PF16177">
    <property type="entry name" value="ACAS_N"/>
    <property type="match status" value="1"/>
</dbReference>
<accession>A0A1J4MIZ2</accession>
<dbReference type="EC" id="6.2.1.1" evidence="5"/>
<evidence type="ECO:0000256" key="4">
    <source>
        <dbReference type="ARBA" id="ARBA00022840"/>
    </source>
</evidence>
<gene>
    <name evidence="9" type="ORF">cand_017460</name>
</gene>
<sequence>MKNTQKSSPGSNLYFKKTEDNFLYHPLTGSSTNDEEIDLSSLMENVDTVEYRKKSLPFHESYDPPSTPDKPYHISDINTYYSMYERSISDPDAFWSDIARQHLRWIRDFTQVQSQGPEFQDRMSWFLNGKLNVCDNCVDRWAEEQPDTVALIWEGDNPDCTKKITYMELFRNVCKMANVLKRFGIKKGDSVGIYMPMIPETIYTMLACARIGAVHMVVFAGFAARNLLERLINAKCKIVVTADQGIRGNKIIPLKDIVDEALEDLHEIDTCIVFKHLNGPINVVEGRDYDGNALMRSERSYCPLEEMDSEDPLFYLYTSGSTGTPKGVQHSTAGYLLFAAITQKYLFDTHKGDVFGCVGDIGWITGHSYLVYASLCNGLTTLIFEGVPTYPDPGRYWEIVQKYKITHFYTAPTALRALKRFGDEYVKKYDRSSLRVLGSVGEPINPSAWRWYRNIVGDGRCPIVDTYWQTETGGIVIAPIPGCVKTKPGSATLPFFGIKPVILNPETGVPIEGVGSGVLCIQDPWPGMFRSIFGAHYLHEELYTKPFPGYYFSGDGAMRDSDGYYWITGRVDDTINVAGHRLSSKEIEDSLTNHESVSEAAAVAVEHDVKGNALVCFIVLRSDHFHSIIGESLKTPNIEHELRQCVRKQIGPVASPDHIVIVDGIPKTRSGKVVRRLLRKIASGSTEYGDISTVTNPECIESIVNTWNKYFIKIFTTECGTSVSTNSNTIDSPITSNQIKY</sequence>
<dbReference type="NCBIfam" id="TIGR02188">
    <property type="entry name" value="Ac_CoA_lig_AcsA"/>
    <property type="match status" value="1"/>
</dbReference>
<reference evidence="9 10" key="1">
    <citation type="submission" date="2016-10" db="EMBL/GenBank/DDBJ databases">
        <title>Reductive evolution of mitochondrial metabolism and differential evolution of invasion-related proteins in Cryptosporidium.</title>
        <authorList>
            <person name="Liu S."/>
            <person name="Roellig D.M."/>
            <person name="Guo Y."/>
            <person name="Li N."/>
            <person name="Frace M.A."/>
            <person name="Tang K."/>
            <person name="Zhang L."/>
            <person name="Feng Y."/>
            <person name="Xiao L."/>
        </authorList>
    </citation>
    <scope>NUCLEOTIDE SEQUENCE [LARGE SCALE GENOMIC DNA]</scope>
    <source>
        <strain evidence="9">30847</strain>
    </source>
</reference>
<dbReference type="PROSITE" id="PS00455">
    <property type="entry name" value="AMP_BINDING"/>
    <property type="match status" value="1"/>
</dbReference>
<dbReference type="PANTHER" id="PTHR24095:SF14">
    <property type="entry name" value="ACETYL-COENZYME A SYNTHETASE 1"/>
    <property type="match status" value="1"/>
</dbReference>
<dbReference type="CDD" id="cd05966">
    <property type="entry name" value="ACS"/>
    <property type="match status" value="1"/>
</dbReference>
<dbReference type="InterPro" id="IPR025110">
    <property type="entry name" value="AMP-bd_C"/>
</dbReference>